<evidence type="ECO:0000256" key="2">
    <source>
        <dbReference type="ARBA" id="ARBA00022729"/>
    </source>
</evidence>
<dbReference type="EMBL" id="CAJPIZ010017829">
    <property type="protein sequence ID" value="CAG2116286.1"/>
    <property type="molecule type" value="Genomic_DNA"/>
</dbReference>
<dbReference type="AlphaFoldDB" id="A0A7R9Q7X0"/>
<dbReference type="EMBL" id="OC872404">
    <property type="protein sequence ID" value="CAD7635856.1"/>
    <property type="molecule type" value="Genomic_DNA"/>
</dbReference>
<dbReference type="PROSITE" id="PS51914">
    <property type="entry name" value="MRH"/>
    <property type="match status" value="2"/>
</dbReference>
<protein>
    <recommendedName>
        <fullName evidence="7">Endoplasmic reticulum lectin 1</fullName>
    </recommendedName>
    <alternativeName>
        <fullName evidence="8">ER lectin</fullName>
    </alternativeName>
</protein>
<dbReference type="GO" id="GO:0005788">
    <property type="term" value="C:endoplasmic reticulum lumen"/>
    <property type="evidence" value="ECO:0007669"/>
    <property type="project" value="UniProtKB-SubCell"/>
</dbReference>
<evidence type="ECO:0000256" key="7">
    <source>
        <dbReference type="ARBA" id="ARBA00041108"/>
    </source>
</evidence>
<dbReference type="SUPFAM" id="SSF50911">
    <property type="entry name" value="Mannose 6-phosphate receptor domain"/>
    <property type="match status" value="2"/>
</dbReference>
<evidence type="ECO:0000256" key="8">
    <source>
        <dbReference type="ARBA" id="ARBA00041661"/>
    </source>
</evidence>
<evidence type="ECO:0000313" key="11">
    <source>
        <dbReference type="Proteomes" id="UP000759131"/>
    </source>
</evidence>
<dbReference type="GO" id="GO:0030968">
    <property type="term" value="P:endoplasmic reticulum unfolded protein response"/>
    <property type="evidence" value="ECO:0007669"/>
    <property type="project" value="InterPro"/>
</dbReference>
<keyword evidence="5" id="KW-1015">Disulfide bond</keyword>
<organism evidence="10">
    <name type="scientific">Medioppia subpectinata</name>
    <dbReference type="NCBI Taxonomy" id="1979941"/>
    <lineage>
        <taxon>Eukaryota</taxon>
        <taxon>Metazoa</taxon>
        <taxon>Ecdysozoa</taxon>
        <taxon>Arthropoda</taxon>
        <taxon>Chelicerata</taxon>
        <taxon>Arachnida</taxon>
        <taxon>Acari</taxon>
        <taxon>Acariformes</taxon>
        <taxon>Sarcoptiformes</taxon>
        <taxon>Oribatida</taxon>
        <taxon>Brachypylina</taxon>
        <taxon>Oppioidea</taxon>
        <taxon>Oppiidae</taxon>
        <taxon>Medioppia</taxon>
    </lineage>
</organism>
<dbReference type="InterPro" id="IPR009011">
    <property type="entry name" value="Man6P_isomerase_rcpt-bd_dom_sf"/>
</dbReference>
<dbReference type="FunFam" id="2.70.130.10:FF:000001">
    <property type="entry name" value="Endoplasmic reticulum lectin 1"/>
    <property type="match status" value="1"/>
</dbReference>
<comment type="function">
    <text evidence="6">Probable lectin that binds selectively to improperly folded lumenal proteins. May function in endoplasmic reticulum quality control and endoplasmic reticulum-associated degradation (ERAD) of both non-glycosylated proteins and glycoproteins.</text>
</comment>
<dbReference type="Pfam" id="PF07915">
    <property type="entry name" value="PRKCSH"/>
    <property type="match status" value="3"/>
</dbReference>
<feature type="domain" description="MRH" evidence="9">
    <location>
        <begin position="146"/>
        <end position="286"/>
    </location>
</feature>
<feature type="domain" description="MRH" evidence="9">
    <location>
        <begin position="395"/>
        <end position="519"/>
    </location>
</feature>
<gene>
    <name evidence="10" type="ORF">OSB1V03_LOCUS16247</name>
</gene>
<comment type="subcellular location">
    <subcellularLocation>
        <location evidence="1">Endoplasmic reticulum lumen</location>
    </subcellularLocation>
</comment>
<dbReference type="OrthoDB" id="239053at2759"/>
<sequence>DVVQDDNHLYITTASQEKYVCVLPQIDSVTSLDSLEKRTDSELSAYQLLKPLFAREVCSYRLEQYWTYEICHGRYIRQFHEDSGQQKTKPDVVQDDNHLYITTASQEKYVCVLPQIDSVTSLDSLEKRTDSELSAYQLLKPLFAREVCSYRLEQYWTYEICHGRYIRQFHEDSGQQKTKPGATQEYYLGKYELSRLPSSEQQFGAYLQHLVKKGKKRPTITVDETQLPYIEINMTDGTLCDLSNTKRFTRVLYVCNEDAKHELYSIKETSTCEYEAIVLSPLLCLSPEFQVKNAPENQISCYSVDKSPAKPKGLKALEDEAKKQQLEVLKNKDKASPFAGGIFDGKTIIIGATDFGKELRINIISDDSTEEPASSGQDLASRFDSKILQNFLSGDLCLHGGTGWWRYEFCYGNKVEQYHEEKGVKKTVITLGKWDKREHMKWINSNPNKKPKNNKTPKQVSHYYSGGDSCDMTGKSRSVEVKMKCRNISGHPDSVALYLLEPKTCEYILGIESPIICQLLSSADENGLLYNPSIKLTEDTAPSDEEAIDETLH</sequence>
<dbReference type="GO" id="GO:0030970">
    <property type="term" value="P:retrograde protein transport, ER to cytosol"/>
    <property type="evidence" value="ECO:0007669"/>
    <property type="project" value="TreeGrafter"/>
</dbReference>
<name>A0A7R9Q7X0_9ACAR</name>
<feature type="non-terminal residue" evidence="10">
    <location>
        <position position="553"/>
    </location>
</feature>
<dbReference type="InterPro" id="IPR044865">
    <property type="entry name" value="MRH_dom"/>
</dbReference>
<keyword evidence="4" id="KW-0256">Endoplasmic reticulum</keyword>
<evidence type="ECO:0000256" key="5">
    <source>
        <dbReference type="ARBA" id="ARBA00023157"/>
    </source>
</evidence>
<evidence type="ECO:0000256" key="4">
    <source>
        <dbReference type="ARBA" id="ARBA00022824"/>
    </source>
</evidence>
<dbReference type="Proteomes" id="UP000759131">
    <property type="component" value="Unassembled WGS sequence"/>
</dbReference>
<dbReference type="FunFam" id="2.70.130.10:FF:000003">
    <property type="entry name" value="Endoplasmic reticulum lectin 1"/>
    <property type="match status" value="1"/>
</dbReference>
<dbReference type="InterPro" id="IPR012913">
    <property type="entry name" value="OS9-like_dom"/>
</dbReference>
<dbReference type="Gene3D" id="2.70.130.10">
    <property type="entry name" value="Mannose-6-phosphate receptor binding domain"/>
    <property type="match status" value="3"/>
</dbReference>
<evidence type="ECO:0000256" key="6">
    <source>
        <dbReference type="ARBA" id="ARBA00037585"/>
    </source>
</evidence>
<evidence type="ECO:0000256" key="3">
    <source>
        <dbReference type="ARBA" id="ARBA00022737"/>
    </source>
</evidence>
<keyword evidence="11" id="KW-1185">Reference proteome</keyword>
<keyword evidence="2" id="KW-0732">Signal</keyword>
<evidence type="ECO:0000259" key="9">
    <source>
        <dbReference type="PROSITE" id="PS51914"/>
    </source>
</evidence>
<evidence type="ECO:0000256" key="1">
    <source>
        <dbReference type="ARBA" id="ARBA00004319"/>
    </source>
</evidence>
<reference evidence="10" key="1">
    <citation type="submission" date="2020-11" db="EMBL/GenBank/DDBJ databases">
        <authorList>
            <person name="Tran Van P."/>
        </authorList>
    </citation>
    <scope>NUCLEOTIDE SEQUENCE</scope>
</reference>
<dbReference type="InterPro" id="IPR045149">
    <property type="entry name" value="OS-9-like"/>
</dbReference>
<dbReference type="PANTHER" id="PTHR15414:SF0">
    <property type="entry name" value="ENDOPLASMIC RETICULUM LECTIN 1"/>
    <property type="match status" value="1"/>
</dbReference>
<keyword evidence="3" id="KW-0677">Repeat</keyword>
<evidence type="ECO:0000313" key="10">
    <source>
        <dbReference type="EMBL" id="CAD7635856.1"/>
    </source>
</evidence>
<dbReference type="PANTHER" id="PTHR15414">
    <property type="entry name" value="OS-9-RELATED"/>
    <property type="match status" value="1"/>
</dbReference>
<proteinExistence type="predicted"/>
<accession>A0A7R9Q7X0</accession>